<proteinExistence type="predicted"/>
<protein>
    <submittedName>
        <fullName evidence="2">Uncharacterized protein</fullName>
    </submittedName>
</protein>
<feature type="transmembrane region" description="Helical" evidence="1">
    <location>
        <begin position="41"/>
        <end position="63"/>
    </location>
</feature>
<dbReference type="Proteomes" id="UP000316298">
    <property type="component" value="Unassembled WGS sequence"/>
</dbReference>
<keyword evidence="1" id="KW-0472">Membrane</keyword>
<comment type="caution">
    <text evidence="2">The sequence shown here is derived from an EMBL/GenBank/DDBJ whole genome shotgun (WGS) entry which is preliminary data.</text>
</comment>
<keyword evidence="1" id="KW-1133">Transmembrane helix</keyword>
<sequence length="258" mass="26774">MYEPPVYLWILTIAGPVAIAAWACIALYAGAIGAGLERRRAVLITGAAVVVFGGWFIATAVIAGRGWYDTRSDQVPWLAVAVVGYLGTLLALSRVPMVARALHAPGMAARLVLPHSFRVAGVFFLLYMALGHLPALFALPAGLGDIATGIAAPFVARRLRHGTAGRAAIWFNVYGIIDVVTSLTIGTLLGFGIPDITPSIAPINELPLAIVTTANVPLMVALNLSCLFVLARASRSAPAAPSMAGALTSSGAAPRAVR</sequence>
<feature type="transmembrane region" description="Helical" evidence="1">
    <location>
        <begin position="75"/>
        <end position="95"/>
    </location>
</feature>
<accession>A0A542DSV0</accession>
<dbReference type="RefSeq" id="WP_141860277.1">
    <property type="nucleotide sequence ID" value="NZ_BAAAKA010000009.1"/>
</dbReference>
<organism evidence="2 3">
    <name type="scientific">Kribbella jejuensis</name>
    <dbReference type="NCBI Taxonomy" id="236068"/>
    <lineage>
        <taxon>Bacteria</taxon>
        <taxon>Bacillati</taxon>
        <taxon>Actinomycetota</taxon>
        <taxon>Actinomycetes</taxon>
        <taxon>Propionibacteriales</taxon>
        <taxon>Kribbellaceae</taxon>
        <taxon>Kribbella</taxon>
    </lineage>
</organism>
<keyword evidence="1" id="KW-0812">Transmembrane</keyword>
<evidence type="ECO:0000313" key="2">
    <source>
        <dbReference type="EMBL" id="TQJ06179.1"/>
    </source>
</evidence>
<feature type="transmembrane region" description="Helical" evidence="1">
    <location>
        <begin position="107"/>
        <end position="130"/>
    </location>
</feature>
<feature type="transmembrane region" description="Helical" evidence="1">
    <location>
        <begin position="136"/>
        <end position="156"/>
    </location>
</feature>
<feature type="transmembrane region" description="Helical" evidence="1">
    <location>
        <begin position="206"/>
        <end position="230"/>
    </location>
</feature>
<keyword evidence="3" id="KW-1185">Reference proteome</keyword>
<feature type="transmembrane region" description="Helical" evidence="1">
    <location>
        <begin position="6"/>
        <end position="29"/>
    </location>
</feature>
<dbReference type="EMBL" id="VFMM01000003">
    <property type="protein sequence ID" value="TQJ06179.1"/>
    <property type="molecule type" value="Genomic_DNA"/>
</dbReference>
<evidence type="ECO:0000256" key="1">
    <source>
        <dbReference type="SAM" id="Phobius"/>
    </source>
</evidence>
<name>A0A542DSV0_9ACTN</name>
<dbReference type="AlphaFoldDB" id="A0A542DSV0"/>
<dbReference type="OrthoDB" id="4558741at2"/>
<evidence type="ECO:0000313" key="3">
    <source>
        <dbReference type="Proteomes" id="UP000316298"/>
    </source>
</evidence>
<feature type="transmembrane region" description="Helical" evidence="1">
    <location>
        <begin position="168"/>
        <end position="194"/>
    </location>
</feature>
<gene>
    <name evidence="2" type="ORF">FB475_5832</name>
</gene>
<reference evidence="2 3" key="1">
    <citation type="submission" date="2019-06" db="EMBL/GenBank/DDBJ databases">
        <title>Sequencing the genomes of 1000 actinobacteria strains.</title>
        <authorList>
            <person name="Klenk H.-P."/>
        </authorList>
    </citation>
    <scope>NUCLEOTIDE SEQUENCE [LARGE SCALE GENOMIC DNA]</scope>
    <source>
        <strain evidence="2 3">DSM 17305</strain>
    </source>
</reference>